<keyword evidence="3" id="KW-0503">Monooxygenase</keyword>
<proteinExistence type="inferred from homology"/>
<organism evidence="4 5">
    <name type="scientific">Recurvomyces mirabilis</name>
    <dbReference type="NCBI Taxonomy" id="574656"/>
    <lineage>
        <taxon>Eukaryota</taxon>
        <taxon>Fungi</taxon>
        <taxon>Dikarya</taxon>
        <taxon>Ascomycota</taxon>
        <taxon>Pezizomycotina</taxon>
        <taxon>Dothideomycetes</taxon>
        <taxon>Dothideomycetidae</taxon>
        <taxon>Mycosphaerellales</taxon>
        <taxon>Teratosphaeriaceae</taxon>
        <taxon>Recurvomyces</taxon>
    </lineage>
</organism>
<protein>
    <recommendedName>
        <fullName evidence="6">FAD-binding domain-containing protein</fullName>
    </recommendedName>
</protein>
<accession>A0AAE0WK63</accession>
<dbReference type="GO" id="GO:0004497">
    <property type="term" value="F:monooxygenase activity"/>
    <property type="evidence" value="ECO:0007669"/>
    <property type="project" value="UniProtKB-KW"/>
</dbReference>
<dbReference type="PANTHER" id="PTHR13789">
    <property type="entry name" value="MONOOXYGENASE"/>
    <property type="match status" value="1"/>
</dbReference>
<evidence type="ECO:0000313" key="5">
    <source>
        <dbReference type="Proteomes" id="UP001274830"/>
    </source>
</evidence>
<dbReference type="InterPro" id="IPR036188">
    <property type="entry name" value="FAD/NAD-bd_sf"/>
</dbReference>
<dbReference type="Proteomes" id="UP001274830">
    <property type="component" value="Unassembled WGS sequence"/>
</dbReference>
<dbReference type="PANTHER" id="PTHR13789:SF314">
    <property type="entry name" value="FAD-BINDING DOMAIN-CONTAINING PROTEIN"/>
    <property type="match status" value="1"/>
</dbReference>
<sequence>MDEKHTPSNLLHCGIVGAGIAGLAAAIALRRAGHEVDIYEKSSFKLEIGAAITITPNGNLVLDRWGFDAERAQETLKLQFRAVDHKTLQEQIQLRFDGVAERYGHAFNAYHRVDMHEEMRRLVLEAGAAIHLGQPVADIDCEAGIIKLQSGGQLHKDLLVVADGINSPFVSSIADIPDPFYRTKSSTYRTLIPVSKLMADPLIRPLFENQSSGFLATMSSATGTFCMLYPCRHDKLMNFAYFHVAKEHEKDKQSWHSPATIEDAVNVLEGFHPAFEAIARHAESMNCYVVGSCMGLEDAAALEILFSKWQATDSISKRLELYNQLRRPRSAVAQLTSNAGMHGQTQAQVDAAVREFWKGPPMPYPVMHWSAPVQKFFYGYNAFAEAEKAMKFKDAEGGLPDGVVQHFGDPTAA</sequence>
<dbReference type="InterPro" id="IPR050493">
    <property type="entry name" value="FAD-dep_Monooxygenase_BioMet"/>
</dbReference>
<gene>
    <name evidence="4" type="ORF">LTR78_007027</name>
</gene>
<dbReference type="Gene3D" id="3.50.50.60">
    <property type="entry name" value="FAD/NAD(P)-binding domain"/>
    <property type="match status" value="1"/>
</dbReference>
<comment type="caution">
    <text evidence="4">The sequence shown here is derived from an EMBL/GenBank/DDBJ whole genome shotgun (WGS) entry which is preliminary data.</text>
</comment>
<comment type="similarity">
    <text evidence="1">Belongs to the paxM FAD-dependent monooxygenase family.</text>
</comment>
<dbReference type="Pfam" id="PF13450">
    <property type="entry name" value="NAD_binding_8"/>
    <property type="match status" value="1"/>
</dbReference>
<keyword evidence="2" id="KW-0560">Oxidoreductase</keyword>
<dbReference type="SUPFAM" id="SSF54373">
    <property type="entry name" value="FAD-linked reductases, C-terminal domain"/>
    <property type="match status" value="1"/>
</dbReference>
<dbReference type="EMBL" id="JAUTXT010000027">
    <property type="protein sequence ID" value="KAK3673187.1"/>
    <property type="molecule type" value="Genomic_DNA"/>
</dbReference>
<keyword evidence="5" id="KW-1185">Reference proteome</keyword>
<evidence type="ECO:0000256" key="2">
    <source>
        <dbReference type="ARBA" id="ARBA00023002"/>
    </source>
</evidence>
<reference evidence="4" key="1">
    <citation type="submission" date="2023-07" db="EMBL/GenBank/DDBJ databases">
        <title>Black Yeasts Isolated from many extreme environments.</title>
        <authorList>
            <person name="Coleine C."/>
            <person name="Stajich J.E."/>
            <person name="Selbmann L."/>
        </authorList>
    </citation>
    <scope>NUCLEOTIDE SEQUENCE</scope>
    <source>
        <strain evidence="4">CCFEE 5485</strain>
    </source>
</reference>
<evidence type="ECO:0008006" key="6">
    <source>
        <dbReference type="Google" id="ProtNLM"/>
    </source>
</evidence>
<dbReference type="SUPFAM" id="SSF51905">
    <property type="entry name" value="FAD/NAD(P)-binding domain"/>
    <property type="match status" value="1"/>
</dbReference>
<evidence type="ECO:0000256" key="1">
    <source>
        <dbReference type="ARBA" id="ARBA00007992"/>
    </source>
</evidence>
<evidence type="ECO:0000256" key="3">
    <source>
        <dbReference type="ARBA" id="ARBA00023033"/>
    </source>
</evidence>
<dbReference type="AlphaFoldDB" id="A0AAE0WK63"/>
<name>A0AAE0WK63_9PEZI</name>
<evidence type="ECO:0000313" key="4">
    <source>
        <dbReference type="EMBL" id="KAK3673187.1"/>
    </source>
</evidence>